<dbReference type="EMBL" id="FNCY01000011">
    <property type="protein sequence ID" value="SDI00065.1"/>
    <property type="molecule type" value="Genomic_DNA"/>
</dbReference>
<dbReference type="AlphaFoldDB" id="A0A1G8H090"/>
<dbReference type="PANTHER" id="PTHR46847">
    <property type="entry name" value="D-ALLOSE-BINDING PERIPLASMIC PROTEIN-RELATED"/>
    <property type="match status" value="1"/>
</dbReference>
<dbReference type="OrthoDB" id="9813037at2"/>
<sequence length="330" mass="36106">MNKAYRLFAVLLASLGLCMLAPQASLAQTGKKLIIGFSQVGAETEWRVAMSKIMKETIAKEKDMELIFSDAQQKQENQLKALRTFILQKVDFIVFAPVVQTGWDSVLQEAKEAKIPVIVINRLVKTSAVKLEDHTVTFIGPDNMDAGRFAANFMIEKFKDAKAPVNVVQLEGTVGASSAVERKAGFEEVIKGQSKLKIVKTQSGDFTRAKGKEVMEAFLKSTKAEGVKIDALFSHSDDMGIGAMQAIEEAGLKPGKDIIIVGIDGVKGAFEAMISGKQAATVENPVDYAKPLIQVIRDYQAKKPIPAWVKLKNTVYPAETAARELPTRLY</sequence>
<dbReference type="SUPFAM" id="SSF53822">
    <property type="entry name" value="Periplasmic binding protein-like I"/>
    <property type="match status" value="1"/>
</dbReference>
<evidence type="ECO:0000259" key="5">
    <source>
        <dbReference type="Pfam" id="PF13407"/>
    </source>
</evidence>
<comment type="similarity">
    <text evidence="2">Belongs to the bacterial solute-binding protein 2 family.</text>
</comment>
<evidence type="ECO:0000256" key="4">
    <source>
        <dbReference type="SAM" id="SignalP"/>
    </source>
</evidence>
<evidence type="ECO:0000256" key="2">
    <source>
        <dbReference type="ARBA" id="ARBA00007639"/>
    </source>
</evidence>
<keyword evidence="3 4" id="KW-0732">Signal</keyword>
<keyword evidence="7" id="KW-1185">Reference proteome</keyword>
<proteinExistence type="inferred from homology"/>
<feature type="domain" description="Periplasmic binding protein" evidence="5">
    <location>
        <begin position="35"/>
        <end position="302"/>
    </location>
</feature>
<evidence type="ECO:0000256" key="1">
    <source>
        <dbReference type="ARBA" id="ARBA00004196"/>
    </source>
</evidence>
<dbReference type="CDD" id="cd06309">
    <property type="entry name" value="PBP1_galactofuranose_YtfQ-like"/>
    <property type="match status" value="1"/>
</dbReference>
<evidence type="ECO:0000313" key="7">
    <source>
        <dbReference type="Proteomes" id="UP000198607"/>
    </source>
</evidence>
<accession>A0A1G8H090</accession>
<keyword evidence="6" id="KW-0762">Sugar transport</keyword>
<keyword evidence="6" id="KW-0813">Transport</keyword>
<evidence type="ECO:0000313" key="6">
    <source>
        <dbReference type="EMBL" id="SDI00065.1"/>
    </source>
</evidence>
<name>A0A1G8H090_9RHOO</name>
<feature type="signal peptide" evidence="4">
    <location>
        <begin position="1"/>
        <end position="27"/>
    </location>
</feature>
<evidence type="ECO:0000256" key="3">
    <source>
        <dbReference type="ARBA" id="ARBA00022729"/>
    </source>
</evidence>
<protein>
    <submittedName>
        <fullName evidence="6">Simple sugar transport system substrate-binding protein</fullName>
    </submittedName>
</protein>
<gene>
    <name evidence="6" type="ORF">SAMN05660652_02697</name>
</gene>
<dbReference type="Gene3D" id="3.40.50.2300">
    <property type="match status" value="2"/>
</dbReference>
<dbReference type="GO" id="GO:0030313">
    <property type="term" value="C:cell envelope"/>
    <property type="evidence" value="ECO:0007669"/>
    <property type="project" value="UniProtKB-SubCell"/>
</dbReference>
<dbReference type="GO" id="GO:0030246">
    <property type="term" value="F:carbohydrate binding"/>
    <property type="evidence" value="ECO:0007669"/>
    <property type="project" value="UniProtKB-ARBA"/>
</dbReference>
<dbReference type="PANTHER" id="PTHR46847:SF3">
    <property type="entry name" value="GALACTOFURANOSE-BINDING PROTEIN YTFQ"/>
    <property type="match status" value="1"/>
</dbReference>
<dbReference type="Pfam" id="PF13407">
    <property type="entry name" value="Peripla_BP_4"/>
    <property type="match status" value="1"/>
</dbReference>
<dbReference type="Proteomes" id="UP000198607">
    <property type="component" value="Unassembled WGS sequence"/>
</dbReference>
<organism evidence="6 7">
    <name type="scientific">Propionivibrio dicarboxylicus</name>
    <dbReference type="NCBI Taxonomy" id="83767"/>
    <lineage>
        <taxon>Bacteria</taxon>
        <taxon>Pseudomonadati</taxon>
        <taxon>Pseudomonadota</taxon>
        <taxon>Betaproteobacteria</taxon>
        <taxon>Rhodocyclales</taxon>
        <taxon>Rhodocyclaceae</taxon>
        <taxon>Propionivibrio</taxon>
    </lineage>
</organism>
<feature type="chain" id="PRO_5011649546" evidence="4">
    <location>
        <begin position="28"/>
        <end position="330"/>
    </location>
</feature>
<dbReference type="InterPro" id="IPR025997">
    <property type="entry name" value="SBP_2_dom"/>
</dbReference>
<dbReference type="STRING" id="83767.SAMN05660652_02697"/>
<dbReference type="InterPro" id="IPR028082">
    <property type="entry name" value="Peripla_BP_I"/>
</dbReference>
<comment type="subcellular location">
    <subcellularLocation>
        <location evidence="1">Cell envelope</location>
    </subcellularLocation>
</comment>
<reference evidence="6 7" key="1">
    <citation type="submission" date="2016-10" db="EMBL/GenBank/DDBJ databases">
        <authorList>
            <person name="de Groot N.N."/>
        </authorList>
    </citation>
    <scope>NUCLEOTIDE SEQUENCE [LARGE SCALE GENOMIC DNA]</scope>
    <source>
        <strain evidence="6 7">DSM 5885</strain>
    </source>
</reference>